<protein>
    <submittedName>
        <fullName evidence="2">Uncharacterized protein</fullName>
    </submittedName>
</protein>
<reference evidence="2 3" key="1">
    <citation type="submission" date="2023-09" db="EMBL/GenBank/DDBJ databases">
        <title>Complete-Gapless Cercospora beticola genome.</title>
        <authorList>
            <person name="Wyatt N.A."/>
            <person name="Spanner R.E."/>
            <person name="Bolton M.D."/>
        </authorList>
    </citation>
    <scope>NUCLEOTIDE SEQUENCE [LARGE SCALE GENOMIC DNA]</scope>
    <source>
        <strain evidence="2">Cb09-40</strain>
    </source>
</reference>
<dbReference type="GeneID" id="35429094"/>
<dbReference type="PANTHER" id="PTHR37544:SF1">
    <property type="entry name" value="PHOSPHORIBOSYLAMINOIMIDAZOLE-SUCCINOCARBOXAMIDE SYNTHASE"/>
    <property type="match status" value="1"/>
</dbReference>
<feature type="transmembrane region" description="Helical" evidence="1">
    <location>
        <begin position="193"/>
        <end position="217"/>
    </location>
</feature>
<keyword evidence="1" id="KW-0472">Membrane</keyword>
<dbReference type="EMBL" id="CP134185">
    <property type="protein sequence ID" value="WPA97815.1"/>
    <property type="molecule type" value="Genomic_DNA"/>
</dbReference>
<organism evidence="2 3">
    <name type="scientific">Cercospora beticola</name>
    <name type="common">Sugarbeet leaf spot fungus</name>
    <dbReference type="NCBI Taxonomy" id="122368"/>
    <lineage>
        <taxon>Eukaryota</taxon>
        <taxon>Fungi</taxon>
        <taxon>Dikarya</taxon>
        <taxon>Ascomycota</taxon>
        <taxon>Pezizomycotina</taxon>
        <taxon>Dothideomycetes</taxon>
        <taxon>Dothideomycetidae</taxon>
        <taxon>Mycosphaerellales</taxon>
        <taxon>Mycosphaerellaceae</taxon>
        <taxon>Cercospora</taxon>
    </lineage>
</organism>
<dbReference type="InterPro" id="IPR021840">
    <property type="entry name" value="DUF3433"/>
</dbReference>
<gene>
    <name evidence="2" type="ORF">RHO25_002426</name>
</gene>
<feature type="transmembrane region" description="Helical" evidence="1">
    <location>
        <begin position="693"/>
        <end position="713"/>
    </location>
</feature>
<feature type="transmembrane region" description="Helical" evidence="1">
    <location>
        <begin position="90"/>
        <end position="110"/>
    </location>
</feature>
<name>A0ABZ0NE72_CERBT</name>
<dbReference type="PANTHER" id="PTHR37544">
    <property type="entry name" value="SPRAY-RELATED"/>
    <property type="match status" value="1"/>
</dbReference>
<feature type="transmembrane region" description="Helical" evidence="1">
    <location>
        <begin position="1209"/>
        <end position="1228"/>
    </location>
</feature>
<keyword evidence="3" id="KW-1185">Reference proteome</keyword>
<dbReference type="Pfam" id="PF11915">
    <property type="entry name" value="DUF3433"/>
    <property type="match status" value="2"/>
</dbReference>
<feature type="transmembrane region" description="Helical" evidence="1">
    <location>
        <begin position="125"/>
        <end position="143"/>
    </location>
</feature>
<feature type="transmembrane region" description="Helical" evidence="1">
    <location>
        <begin position="583"/>
        <end position="607"/>
    </location>
</feature>
<evidence type="ECO:0000313" key="3">
    <source>
        <dbReference type="Proteomes" id="UP001302367"/>
    </source>
</evidence>
<accession>A0ABZ0NE72</accession>
<keyword evidence="1" id="KW-1133">Transmembrane helix</keyword>
<evidence type="ECO:0000313" key="2">
    <source>
        <dbReference type="EMBL" id="WPA97815.1"/>
    </source>
</evidence>
<keyword evidence="1" id="KW-0812">Transmembrane</keyword>
<proteinExistence type="predicted"/>
<dbReference type="RefSeq" id="XP_023455458.2">
    <property type="nucleotide sequence ID" value="XM_023598009.2"/>
</dbReference>
<evidence type="ECO:0000256" key="1">
    <source>
        <dbReference type="SAM" id="Phobius"/>
    </source>
</evidence>
<sequence>MRRKPLSTRPTDSGGDELVAHVKRNTHEHDEDEFLGLSHVPQESNIGGAIDQDLSRAGVNTELMTLNEKRVNSRDLHKTREPFWTRKSTLCLFIAVFVAMAVSLLSLWSLDQSRNGFHVTSGSKQYAWTYAPTAVLVVVISLWRQVDYQCKMLQPWRELYDGSVSADRSILLDYISPLQATSLIKAIRYRHTAVIASICGFAILKLIVLFSTGLFVLKPTILQDTRSIKLSTSFDGKEFWNYVQFEPIFDEKEPIYRAVGASCVQTYYGILRGDVETPKTVVELRTFQCFELDDDTAVRTVSTEVDVFEPQISCEIAEPDLTKEQDHQNIALRSETCSVGFEHQDKIRFDYEKTTRVCESKACKDPHFIYVWERVNCSNVGMRGEYVEDFGLDASTIDNLRYALVTGTVTSRLASGQEVEQEAGAKQPTYNVILHEPLSAAVICKVDYTISRANVTHDPHSDTYMLGSLTDERHLEDHTGVMLGEILYGALMEASNLPFESDEFVTETGGYQGSGARSFYSLLQQTLGHNNSMQPLLSPESLQKAATLCYAGMSTHFMHKSYLRTTDILSEGRAIYEKERLRIGLTSMSIMTTGFLMVVLCTLCLVLTMSSVQPPDNTDSLATRAMILRASSDLQDILRTAGMSRTSQLTALLDKYKFTVLPHRQCKIEVTPAELGLAREVPKSKQQLWAPLAAKYPMISLMFLMPLAMIVVLEVLNRISVARNGILDVSTNEDTASIVSRYATALVMLLIATCFNNFDFLVSSLASFSLLCKGAVSASRSIHFHPLGSMPLVAIMQSFRAQNFASVFSNFAAMTGSTLTVVASGLLFVDHAVTFDSPVRVTLESRWDITRTNFDNGAGVLLDQVQHGMNTMPITIWNNTVFPMLRYIRTPTGEYVVVEGTRNYTMRVDALRPQLDCKIVPDGNIIIVKDDKLRVIKIEVLPELPPGCHRGGQYDTDSFTNISVPLEGIEDPSFVGRFLDLHLDSGPETAQNRLGEHIVGAGEQADRDVHVQTPDAHPGCPSIGIVFVKTNESFDPKHNDITALLCSQKLEMVSIDSIYYRNGSLRPLVDTRNPHMFLHESTTYLMNVTNGGETFSWPVQHYLSDPGGSLSRFNKSLMYENHQPLDLFFDHVTFGPNGTALEDMAGPANRGTLSRAVQNLYNRYMCLVIDKKFREPISPDDQIADDSDTVQGTMWVQRSRLKVNTTSKLALQIMLAAMTALGLGAWWLTNLRRTLPRNPCSIASTMALLAGSDLCDGPDPLIPDNALSLSKQEQLELFSGWMFSLGWWRKTKKSNSSDAPATDEAESSETLLAKQESEEWRFGIDVVMPERLGFRERTRGRRKGREHVEAE</sequence>
<dbReference type="Proteomes" id="UP001302367">
    <property type="component" value="Chromosome 2"/>
</dbReference>